<feature type="compositionally biased region" description="Polar residues" evidence="1">
    <location>
        <begin position="69"/>
        <end position="113"/>
    </location>
</feature>
<gene>
    <name evidence="3" type="ORF">F6J89_27285</name>
</gene>
<dbReference type="PRINTS" id="PR00625">
    <property type="entry name" value="JDOMAIN"/>
</dbReference>
<organism evidence="3">
    <name type="scientific">Symploca sp. SIO1C4</name>
    <dbReference type="NCBI Taxonomy" id="2607765"/>
    <lineage>
        <taxon>Bacteria</taxon>
        <taxon>Bacillati</taxon>
        <taxon>Cyanobacteriota</taxon>
        <taxon>Cyanophyceae</taxon>
        <taxon>Coleofasciculales</taxon>
        <taxon>Coleofasciculaceae</taxon>
        <taxon>Symploca</taxon>
    </lineage>
</organism>
<proteinExistence type="predicted"/>
<feature type="domain" description="J" evidence="2">
    <location>
        <begin position="6"/>
        <end position="77"/>
    </location>
</feature>
<dbReference type="PROSITE" id="PS50076">
    <property type="entry name" value="DNAJ_2"/>
    <property type="match status" value="1"/>
</dbReference>
<evidence type="ECO:0000256" key="1">
    <source>
        <dbReference type="SAM" id="MobiDB-lite"/>
    </source>
</evidence>
<dbReference type="InterPro" id="IPR036869">
    <property type="entry name" value="J_dom_sf"/>
</dbReference>
<dbReference type="CDD" id="cd06257">
    <property type="entry name" value="DnaJ"/>
    <property type="match status" value="1"/>
</dbReference>
<dbReference type="InterPro" id="IPR050817">
    <property type="entry name" value="DjlA_DnaK_co-chaperone"/>
</dbReference>
<protein>
    <submittedName>
        <fullName evidence="3">J domain-containing protein</fullName>
    </submittedName>
</protein>
<dbReference type="AlphaFoldDB" id="A0A6B3NHS5"/>
<dbReference type="Gene3D" id="1.10.287.110">
    <property type="entry name" value="DnaJ domain"/>
    <property type="match status" value="1"/>
</dbReference>
<accession>A0A6B3NHS5</accession>
<dbReference type="Pfam" id="PF00226">
    <property type="entry name" value="DnaJ"/>
    <property type="match status" value="1"/>
</dbReference>
<evidence type="ECO:0000259" key="2">
    <source>
        <dbReference type="PROSITE" id="PS50076"/>
    </source>
</evidence>
<dbReference type="InterPro" id="IPR001623">
    <property type="entry name" value="DnaJ_domain"/>
</dbReference>
<evidence type="ECO:0000313" key="3">
    <source>
        <dbReference type="EMBL" id="NER31223.1"/>
    </source>
</evidence>
<name>A0A6B3NHS5_9CYAN</name>
<reference evidence="3" key="1">
    <citation type="submission" date="2019-11" db="EMBL/GenBank/DDBJ databases">
        <title>Genomic insights into an expanded diversity of filamentous marine cyanobacteria reveals the extraordinary biosynthetic potential of Moorea and Okeania.</title>
        <authorList>
            <person name="Ferreira Leao T."/>
            <person name="Wang M."/>
            <person name="Moss N."/>
            <person name="Da Silva R."/>
            <person name="Sanders J."/>
            <person name="Nurk S."/>
            <person name="Gurevich A."/>
            <person name="Humphrey G."/>
            <person name="Reher R."/>
            <person name="Zhu Q."/>
            <person name="Belda-Ferre P."/>
            <person name="Glukhov E."/>
            <person name="Rex R."/>
            <person name="Dorrestein P.C."/>
            <person name="Knight R."/>
            <person name="Pevzner P."/>
            <person name="Gerwick W.H."/>
            <person name="Gerwick L."/>
        </authorList>
    </citation>
    <scope>NUCLEOTIDE SEQUENCE</scope>
    <source>
        <strain evidence="3">SIO1C4</strain>
    </source>
</reference>
<dbReference type="SMART" id="SM00271">
    <property type="entry name" value="DnaJ"/>
    <property type="match status" value="1"/>
</dbReference>
<sequence>MIEVERYYRVLELEPGATAEEVHQGYLDMTWVWHPDRFVDHPRLQKKAHHKLQELNEAHERLRSFHATPRQQNLRAKSKSQVYRHSSRYSSDKSLTQKFSQSAETRAASGNSRKNNKKFVRRSVIKTSDFDEWLD</sequence>
<feature type="region of interest" description="Disordered" evidence="1">
    <location>
        <begin position="64"/>
        <end position="116"/>
    </location>
</feature>
<dbReference type="PANTHER" id="PTHR24074">
    <property type="entry name" value="CO-CHAPERONE PROTEIN DJLA"/>
    <property type="match status" value="1"/>
</dbReference>
<comment type="caution">
    <text evidence="3">The sequence shown here is derived from an EMBL/GenBank/DDBJ whole genome shotgun (WGS) entry which is preliminary data.</text>
</comment>
<dbReference type="SUPFAM" id="SSF46565">
    <property type="entry name" value="Chaperone J-domain"/>
    <property type="match status" value="1"/>
</dbReference>
<dbReference type="EMBL" id="JAAHFQ010000754">
    <property type="protein sequence ID" value="NER31223.1"/>
    <property type="molecule type" value="Genomic_DNA"/>
</dbReference>